<dbReference type="InterPro" id="IPR008271">
    <property type="entry name" value="Ser/Thr_kinase_AS"/>
</dbReference>
<dbReference type="SMART" id="SM00220">
    <property type="entry name" value="S_TKc"/>
    <property type="match status" value="1"/>
</dbReference>
<comment type="caution">
    <text evidence="25">The sequence shown here is derived from an EMBL/GenBank/DDBJ whole genome shotgun (WGS) entry which is preliminary data.</text>
</comment>
<evidence type="ECO:0000256" key="10">
    <source>
        <dbReference type="ARBA" id="ARBA00022741"/>
    </source>
</evidence>
<accession>A0A8S9GN19</accession>
<dbReference type="AlphaFoldDB" id="A0A8S9GN19"/>
<comment type="catalytic activity">
    <reaction evidence="18">
        <text>L-threonyl-[protein] + ATP = O-phospho-L-threonyl-[protein] + ADP + H(+)</text>
        <dbReference type="Rhea" id="RHEA:46608"/>
        <dbReference type="Rhea" id="RHEA-COMP:11060"/>
        <dbReference type="Rhea" id="RHEA-COMP:11605"/>
        <dbReference type="ChEBI" id="CHEBI:15378"/>
        <dbReference type="ChEBI" id="CHEBI:30013"/>
        <dbReference type="ChEBI" id="CHEBI:30616"/>
        <dbReference type="ChEBI" id="CHEBI:61977"/>
        <dbReference type="ChEBI" id="CHEBI:456216"/>
        <dbReference type="EC" id="2.7.11.1"/>
    </reaction>
</comment>
<evidence type="ECO:0000259" key="23">
    <source>
        <dbReference type="PROSITE" id="PS50927"/>
    </source>
</evidence>
<gene>
    <name evidence="25" type="ORF">F2Q70_00019746</name>
</gene>
<sequence>MDPIASAVEKVKSFAKSSQDLVSRHFGFHDNPSRQNPIDILKRLQREAFSDLMKLRDRQEKVERILSSYKLSKGGPFQETSTHVKGEVHALGGMLLMGNTDEESFVGLERQGVRPGLLSRFVFETSLRETDKLVAELVAGFKGEHSDGVSGKQLSLAKVFYKAEVNDWFSAVAIPVGARFRDIDADALVSSYEGMNLTEVSELGPPLLNQHNGSAIGLTVRKSNMAASLAQSITNLEVEQGLTARSRCLRTFGQVTCHILSGVKLCLLGCHQILSPPNSLHYPAGAVTVPVSFLRRRIDIDMESESSATTLEMSSSVDHVSSSSIALKVDSSLMDECTRIGGWIEIQKSREKQVKWSVSITDKPEDEVGWGMSVGGVLDGSRNHDLFQVESYLKFNIGNRLIGPCDSLMLVEDGNLVVTDGRNRTLWSTNVTVPVAPTTTWVLLMDTGNLALQDSRNNGETLWESFKHPYNSFLPKMTLGTNNRTGENLKLTSWKSYTDPSTGDYTAGLAPYTFPELLIWKNDVPIWRSGPWNGQVFVGLPDVDSLLFLDGFNLNNDNQGTVSMSYANGSFMYHFNLDPDGAIYQRDWRAPMRDWRIGVRFPKTDCDAYGKCGPYGICNSREDPQCKCVKGFVPRNATEWSARNWSNGCMRRAMLKCNASNGGGRGGGKGDGFLKLEKMKVPINAIQSLANEQACPQQCTDNCDCTAYAYDKGIGCMLWSGSLVDMQSFVGSGIDLNIRLAHSELKTHSSLAIVITASVLGAAFVAAVCVLLACRRFRKRPEPKKDRSAEIMFKRMEELTSGNESASNQVKLKELPLFEFQVLATATDSFSLRNKLGQGGFGPVYKGKLPEGQEIAVKRLSRASGQGLEELMNEVVVISKLQHRNLVKLLGCCIEGEERLLVYEYMSKKSLDAYLFDPLKQKILDWKTRLNIMEGICRGLLYLHRDSRLKIIHRDLKASNILLDDNLNPKISDFGLARVFRANEDEVNTRRVVGTYGYMSPEYAMEGLFSEKSDVFSLGVIILEIISGRKNSHKEENNLNLLAYAWKLWNEGEAASLADTNVFDESFAKEITKCVQIGLLCVQEVANDRPNVSTVIWMLTTENTNLKKPKQPAIIGRRGASEAESSDQSSQKVSINDVSLTAVTGR</sequence>
<dbReference type="Gene3D" id="3.30.200.20">
    <property type="entry name" value="Phosphorylase Kinase, domain 1"/>
    <property type="match status" value="1"/>
</dbReference>
<comment type="catalytic activity">
    <reaction evidence="19">
        <text>L-seryl-[protein] + ATP = O-phospho-L-seryl-[protein] + ADP + H(+)</text>
        <dbReference type="Rhea" id="RHEA:17989"/>
        <dbReference type="Rhea" id="RHEA-COMP:9863"/>
        <dbReference type="Rhea" id="RHEA-COMP:11604"/>
        <dbReference type="ChEBI" id="CHEBI:15378"/>
        <dbReference type="ChEBI" id="CHEBI:29999"/>
        <dbReference type="ChEBI" id="CHEBI:30616"/>
        <dbReference type="ChEBI" id="CHEBI:83421"/>
        <dbReference type="ChEBI" id="CHEBI:456216"/>
        <dbReference type="EC" id="2.7.11.1"/>
    </reaction>
</comment>
<feature type="region of interest" description="Disordered" evidence="20">
    <location>
        <begin position="1111"/>
        <end position="1146"/>
    </location>
</feature>
<keyword evidence="6" id="KW-0245">EGF-like domain</keyword>
<evidence type="ECO:0000256" key="2">
    <source>
        <dbReference type="ARBA" id="ARBA00012513"/>
    </source>
</evidence>
<dbReference type="GO" id="GO:0005886">
    <property type="term" value="C:plasma membrane"/>
    <property type="evidence" value="ECO:0007669"/>
    <property type="project" value="UniProtKB-SubCell"/>
</dbReference>
<dbReference type="PROSITE" id="PS50948">
    <property type="entry name" value="PAN"/>
    <property type="match status" value="1"/>
</dbReference>
<dbReference type="InterPro" id="IPR001480">
    <property type="entry name" value="Bulb-type_lectin_dom"/>
</dbReference>
<dbReference type="SUPFAM" id="SSF51110">
    <property type="entry name" value="alpha-D-mannose-specific plant lectins"/>
    <property type="match status" value="1"/>
</dbReference>
<evidence type="ECO:0000256" key="14">
    <source>
        <dbReference type="ARBA" id="ARBA00023136"/>
    </source>
</evidence>
<dbReference type="PROSITE" id="PS50927">
    <property type="entry name" value="BULB_LECTIN"/>
    <property type="match status" value="1"/>
</dbReference>
<evidence type="ECO:0000256" key="3">
    <source>
        <dbReference type="ARBA" id="ARBA00022471"/>
    </source>
</evidence>
<dbReference type="FunFam" id="3.30.200.20:FF:000145">
    <property type="entry name" value="receptor-like serine/threonine-protein kinase SD1-8"/>
    <property type="match status" value="1"/>
</dbReference>
<keyword evidence="12" id="KW-0067">ATP-binding</keyword>
<evidence type="ECO:0000259" key="22">
    <source>
        <dbReference type="PROSITE" id="PS50011"/>
    </source>
</evidence>
<evidence type="ECO:0000256" key="4">
    <source>
        <dbReference type="ARBA" id="ARBA00022475"/>
    </source>
</evidence>
<dbReference type="Gene3D" id="1.10.510.10">
    <property type="entry name" value="Transferase(Phosphotransferase) domain 1"/>
    <property type="match status" value="1"/>
</dbReference>
<dbReference type="Pfam" id="PF00954">
    <property type="entry name" value="S_locus_glycop"/>
    <property type="match status" value="1"/>
</dbReference>
<evidence type="ECO:0000256" key="16">
    <source>
        <dbReference type="ARBA" id="ARBA00023170"/>
    </source>
</evidence>
<evidence type="ECO:0000256" key="5">
    <source>
        <dbReference type="ARBA" id="ARBA00022527"/>
    </source>
</evidence>
<keyword evidence="16" id="KW-0675">Receptor</keyword>
<dbReference type="GO" id="GO:0004674">
    <property type="term" value="F:protein serine/threonine kinase activity"/>
    <property type="evidence" value="ECO:0007669"/>
    <property type="project" value="UniProtKB-KW"/>
</dbReference>
<organism evidence="25">
    <name type="scientific">Brassica cretica</name>
    <name type="common">Mustard</name>
    <dbReference type="NCBI Taxonomy" id="69181"/>
    <lineage>
        <taxon>Eukaryota</taxon>
        <taxon>Viridiplantae</taxon>
        <taxon>Streptophyta</taxon>
        <taxon>Embryophyta</taxon>
        <taxon>Tracheophyta</taxon>
        <taxon>Spermatophyta</taxon>
        <taxon>Magnoliopsida</taxon>
        <taxon>eudicotyledons</taxon>
        <taxon>Gunneridae</taxon>
        <taxon>Pentapetalae</taxon>
        <taxon>rosids</taxon>
        <taxon>malvids</taxon>
        <taxon>Brassicales</taxon>
        <taxon>Brassicaceae</taxon>
        <taxon>Brassiceae</taxon>
        <taxon>Brassica</taxon>
    </lineage>
</organism>
<keyword evidence="17" id="KW-0325">Glycoprotein</keyword>
<keyword evidence="10" id="KW-0547">Nucleotide-binding</keyword>
<dbReference type="CDD" id="cd14066">
    <property type="entry name" value="STKc_IRAK"/>
    <property type="match status" value="1"/>
</dbReference>
<keyword evidence="13 21" id="KW-1133">Transmembrane helix</keyword>
<evidence type="ECO:0000256" key="18">
    <source>
        <dbReference type="ARBA" id="ARBA00047899"/>
    </source>
</evidence>
<dbReference type="FunFam" id="1.10.510.10:FF:000060">
    <property type="entry name" value="G-type lectin S-receptor-like serine/threonine-protein kinase"/>
    <property type="match status" value="1"/>
</dbReference>
<feature type="domain" description="Protein kinase" evidence="22">
    <location>
        <begin position="830"/>
        <end position="1114"/>
    </location>
</feature>
<comment type="subcellular location">
    <subcellularLocation>
        <location evidence="1">Cell membrane</location>
        <topology evidence="1">Single-pass type I membrane protein</topology>
    </subcellularLocation>
</comment>
<keyword evidence="14 21" id="KW-0472">Membrane</keyword>
<dbReference type="PROSITE" id="PS50011">
    <property type="entry name" value="PROTEIN_KINASE_DOM"/>
    <property type="match status" value="1"/>
</dbReference>
<evidence type="ECO:0000313" key="25">
    <source>
        <dbReference type="EMBL" id="KAF2547273.1"/>
    </source>
</evidence>
<feature type="transmembrane region" description="Helical" evidence="21">
    <location>
        <begin position="751"/>
        <end position="774"/>
    </location>
</feature>
<dbReference type="GO" id="GO:0060320">
    <property type="term" value="P:rejection of self pollen"/>
    <property type="evidence" value="ECO:0007669"/>
    <property type="project" value="UniProtKB-KW"/>
</dbReference>
<feature type="compositionally biased region" description="Polar residues" evidence="20">
    <location>
        <begin position="1132"/>
        <end position="1146"/>
    </location>
</feature>
<dbReference type="SMART" id="SM00473">
    <property type="entry name" value="PAN_AP"/>
    <property type="match status" value="1"/>
</dbReference>
<evidence type="ECO:0000259" key="24">
    <source>
        <dbReference type="PROSITE" id="PS50948"/>
    </source>
</evidence>
<dbReference type="InterPro" id="IPR011009">
    <property type="entry name" value="Kinase-like_dom_sf"/>
</dbReference>
<evidence type="ECO:0000256" key="7">
    <source>
        <dbReference type="ARBA" id="ARBA00022679"/>
    </source>
</evidence>
<feature type="domain" description="Apple" evidence="24">
    <location>
        <begin position="657"/>
        <end position="741"/>
    </location>
</feature>
<dbReference type="Gene3D" id="2.90.10.30">
    <property type="match status" value="1"/>
</dbReference>
<dbReference type="Pfam" id="PF01453">
    <property type="entry name" value="B_lectin"/>
    <property type="match status" value="1"/>
</dbReference>
<keyword evidence="15" id="KW-1015">Disulfide bond</keyword>
<name>A0A8S9GN19_BRACR</name>
<dbReference type="InterPro" id="IPR001245">
    <property type="entry name" value="Ser-Thr/Tyr_kinase_cat_dom"/>
</dbReference>
<evidence type="ECO:0000256" key="6">
    <source>
        <dbReference type="ARBA" id="ARBA00022536"/>
    </source>
</evidence>
<dbReference type="InterPro" id="IPR000858">
    <property type="entry name" value="S_locus_glycoprot_dom"/>
</dbReference>
<keyword evidence="7" id="KW-0808">Transferase</keyword>
<dbReference type="PANTHER" id="PTHR27002:SF1014">
    <property type="entry name" value="RECEPTOR-LIKE SERINE_THREONINE-PROTEIN KINASE"/>
    <property type="match status" value="1"/>
</dbReference>
<keyword evidence="4" id="KW-1003">Cell membrane</keyword>
<keyword evidence="9" id="KW-0732">Signal</keyword>
<evidence type="ECO:0000256" key="20">
    <source>
        <dbReference type="SAM" id="MobiDB-lite"/>
    </source>
</evidence>
<evidence type="ECO:0000256" key="21">
    <source>
        <dbReference type="SAM" id="Phobius"/>
    </source>
</evidence>
<dbReference type="PROSITE" id="PS00108">
    <property type="entry name" value="PROTEIN_KINASE_ST"/>
    <property type="match status" value="1"/>
</dbReference>
<evidence type="ECO:0000256" key="17">
    <source>
        <dbReference type="ARBA" id="ARBA00023180"/>
    </source>
</evidence>
<evidence type="ECO:0000256" key="9">
    <source>
        <dbReference type="ARBA" id="ARBA00022729"/>
    </source>
</evidence>
<protein>
    <recommendedName>
        <fullName evidence="2">non-specific serine/threonine protein kinase</fullName>
        <ecNumber evidence="2">2.7.11.1</ecNumber>
    </recommendedName>
</protein>
<dbReference type="InterPro" id="IPR003609">
    <property type="entry name" value="Pan_app"/>
</dbReference>
<keyword evidence="3" id="KW-0713">Self-incompatibility</keyword>
<evidence type="ECO:0000256" key="1">
    <source>
        <dbReference type="ARBA" id="ARBA00004251"/>
    </source>
</evidence>
<dbReference type="EMBL" id="QGKY02001925">
    <property type="protein sequence ID" value="KAF2547273.1"/>
    <property type="molecule type" value="Genomic_DNA"/>
</dbReference>
<dbReference type="Pfam" id="PF07714">
    <property type="entry name" value="PK_Tyr_Ser-Thr"/>
    <property type="match status" value="1"/>
</dbReference>
<evidence type="ECO:0000256" key="19">
    <source>
        <dbReference type="ARBA" id="ARBA00048679"/>
    </source>
</evidence>
<evidence type="ECO:0000256" key="13">
    <source>
        <dbReference type="ARBA" id="ARBA00022989"/>
    </source>
</evidence>
<keyword evidence="5" id="KW-0723">Serine/threonine-protein kinase</keyword>
<dbReference type="GO" id="GO:0005524">
    <property type="term" value="F:ATP binding"/>
    <property type="evidence" value="ECO:0007669"/>
    <property type="project" value="UniProtKB-KW"/>
</dbReference>
<evidence type="ECO:0000256" key="12">
    <source>
        <dbReference type="ARBA" id="ARBA00022840"/>
    </source>
</evidence>
<evidence type="ECO:0000256" key="8">
    <source>
        <dbReference type="ARBA" id="ARBA00022692"/>
    </source>
</evidence>
<dbReference type="InterPro" id="IPR036426">
    <property type="entry name" value="Bulb-type_lectin_dom_sf"/>
</dbReference>
<feature type="compositionally biased region" description="Low complexity" evidence="20">
    <location>
        <begin position="1122"/>
        <end position="1131"/>
    </location>
</feature>
<evidence type="ECO:0000256" key="11">
    <source>
        <dbReference type="ARBA" id="ARBA00022777"/>
    </source>
</evidence>
<keyword evidence="8 21" id="KW-0812">Transmembrane</keyword>
<dbReference type="SUPFAM" id="SSF56112">
    <property type="entry name" value="Protein kinase-like (PK-like)"/>
    <property type="match status" value="1"/>
</dbReference>
<reference evidence="25" key="1">
    <citation type="submission" date="2019-12" db="EMBL/GenBank/DDBJ databases">
        <title>Genome sequencing and annotation of Brassica cretica.</title>
        <authorList>
            <person name="Studholme D.J."/>
            <person name="Sarris P.F."/>
        </authorList>
    </citation>
    <scope>NUCLEOTIDE SEQUENCE</scope>
    <source>
        <strain evidence="25">PFS-102/07</strain>
        <tissue evidence="25">Leaf</tissue>
    </source>
</reference>
<dbReference type="Pfam" id="PF08276">
    <property type="entry name" value="PAN_2"/>
    <property type="match status" value="1"/>
</dbReference>
<dbReference type="InterPro" id="IPR000719">
    <property type="entry name" value="Prot_kinase_dom"/>
</dbReference>
<dbReference type="EC" id="2.7.11.1" evidence="2"/>
<evidence type="ECO:0000256" key="15">
    <source>
        <dbReference type="ARBA" id="ARBA00023157"/>
    </source>
</evidence>
<proteinExistence type="predicted"/>
<feature type="domain" description="Bulb-type lectin" evidence="23">
    <location>
        <begin position="351"/>
        <end position="465"/>
    </location>
</feature>
<dbReference type="CDD" id="cd01098">
    <property type="entry name" value="PAN_AP_plant"/>
    <property type="match status" value="1"/>
</dbReference>
<keyword evidence="11" id="KW-0418">Kinase</keyword>
<dbReference type="PANTHER" id="PTHR27002">
    <property type="entry name" value="RECEPTOR-LIKE SERINE/THREONINE-PROTEIN KINASE SD1-8"/>
    <property type="match status" value="1"/>
</dbReference>